<keyword evidence="3" id="KW-1185">Reference proteome</keyword>
<dbReference type="Proteomes" id="UP000309033">
    <property type="component" value="Unassembled WGS sequence"/>
</dbReference>
<organism evidence="2 3">
    <name type="scientific">Microbispora triticiradicis</name>
    <dbReference type="NCBI Taxonomy" id="2200763"/>
    <lineage>
        <taxon>Bacteria</taxon>
        <taxon>Bacillati</taxon>
        <taxon>Actinomycetota</taxon>
        <taxon>Actinomycetes</taxon>
        <taxon>Streptosporangiales</taxon>
        <taxon>Streptosporangiaceae</taxon>
        <taxon>Microbispora</taxon>
    </lineage>
</organism>
<reference evidence="2" key="1">
    <citation type="submission" date="2019-05" db="EMBL/GenBank/DDBJ databases">
        <title>Isolation, diversity and antifungal activity of Actinobacteria from wheat.</title>
        <authorList>
            <person name="Yu B."/>
        </authorList>
    </citation>
    <scope>NUCLEOTIDE SEQUENCE [LARGE SCALE GENOMIC DNA]</scope>
    <source>
        <strain evidence="2">NEAU-HEGS1-5</strain>
    </source>
</reference>
<dbReference type="AlphaFoldDB" id="A0A5R8ZD31"/>
<feature type="compositionally biased region" description="Low complexity" evidence="1">
    <location>
        <begin position="251"/>
        <end position="263"/>
    </location>
</feature>
<gene>
    <name evidence="2" type="ORF">FED44_05475</name>
</gene>
<name>A0A5R8ZD31_9ACTN</name>
<evidence type="ECO:0000313" key="2">
    <source>
        <dbReference type="EMBL" id="TLP63709.1"/>
    </source>
</evidence>
<dbReference type="EMBL" id="VANP01000002">
    <property type="protein sequence ID" value="TLP63709.1"/>
    <property type="molecule type" value="Genomic_DNA"/>
</dbReference>
<sequence length="303" mass="31184">MDPPEAAGTSKSRRELSWDLGLRLAEEIGFTAFEAGGTYYFGKPSWLAGRVPQVKIAWSVTTGHEHLTAVPSLRDNDDDKQVTGTPRPTTVSDDVPVGAVIDLLHHHPLIVSTIVIVPMYATLLAGAEPDAQAPQRVPVGDVGPHVVGGRQVPGLVAAQDAADAHDGAVADHQPAGARAEVEAQPPPGPQPIRVGQRRSRARHAAVARGLAPLVLLTGCGWSLLVAHTSATIGDLPAVTGHAARALTCAAAPTAPGGRPPRATSTKAAGGSGCTSTTRKGCGIVPLQEHPPALPEQNDPACGR</sequence>
<feature type="region of interest" description="Disordered" evidence="1">
    <location>
        <begin position="70"/>
        <end position="91"/>
    </location>
</feature>
<accession>A0A5R8ZD31</accession>
<feature type="compositionally biased region" description="Polar residues" evidence="1">
    <location>
        <begin position="82"/>
        <end position="91"/>
    </location>
</feature>
<feature type="region of interest" description="Disordered" evidence="1">
    <location>
        <begin position="162"/>
        <end position="200"/>
    </location>
</feature>
<proteinExistence type="predicted"/>
<evidence type="ECO:0000313" key="3">
    <source>
        <dbReference type="Proteomes" id="UP000309033"/>
    </source>
</evidence>
<evidence type="ECO:0000256" key="1">
    <source>
        <dbReference type="SAM" id="MobiDB-lite"/>
    </source>
</evidence>
<comment type="caution">
    <text evidence="2">The sequence shown here is derived from an EMBL/GenBank/DDBJ whole genome shotgun (WGS) entry which is preliminary data.</text>
</comment>
<feature type="region of interest" description="Disordered" evidence="1">
    <location>
        <begin position="251"/>
        <end position="303"/>
    </location>
</feature>
<protein>
    <submittedName>
        <fullName evidence="2">Uncharacterized protein</fullName>
    </submittedName>
</protein>